<dbReference type="Proteomes" id="UP001203423">
    <property type="component" value="Unassembled WGS sequence"/>
</dbReference>
<keyword evidence="2" id="KW-1185">Reference proteome</keyword>
<evidence type="ECO:0000313" key="1">
    <source>
        <dbReference type="EMBL" id="MCL1127981.1"/>
    </source>
</evidence>
<feature type="non-terminal residue" evidence="1">
    <location>
        <position position="1"/>
    </location>
</feature>
<dbReference type="Gene3D" id="1.10.10.10">
    <property type="entry name" value="Winged helix-like DNA-binding domain superfamily/Winged helix DNA-binding domain"/>
    <property type="match status" value="1"/>
</dbReference>
<proteinExistence type="predicted"/>
<organism evidence="1 2">
    <name type="scientific">Shewanella surugensis</name>
    <dbReference type="NCBI Taxonomy" id="212020"/>
    <lineage>
        <taxon>Bacteria</taxon>
        <taxon>Pseudomonadati</taxon>
        <taxon>Pseudomonadota</taxon>
        <taxon>Gammaproteobacteria</taxon>
        <taxon>Alteromonadales</taxon>
        <taxon>Shewanellaceae</taxon>
        <taxon>Shewanella</taxon>
    </lineage>
</organism>
<sequence length="61" mass="7134">YQYTKLNGIPPAHTDLQKYFEVTPPSVNQMINTLEKKGSLVRNPVKLEVFHCYFRANSYPF</sequence>
<dbReference type="InterPro" id="IPR036390">
    <property type="entry name" value="WH_DNA-bd_sf"/>
</dbReference>
<accession>A0ABT0LJU4</accession>
<evidence type="ECO:0000313" key="2">
    <source>
        <dbReference type="Proteomes" id="UP001203423"/>
    </source>
</evidence>
<name>A0ABT0LJU4_9GAMM</name>
<dbReference type="InterPro" id="IPR036388">
    <property type="entry name" value="WH-like_DNA-bd_sf"/>
</dbReference>
<comment type="caution">
    <text evidence="1">The sequence shown here is derived from an EMBL/GenBank/DDBJ whole genome shotgun (WGS) entry which is preliminary data.</text>
</comment>
<gene>
    <name evidence="1" type="ORF">L2764_26920</name>
</gene>
<reference evidence="1 2" key="1">
    <citation type="submission" date="2022-01" db="EMBL/GenBank/DDBJ databases">
        <title>Whole genome-based taxonomy of the Shewanellaceae.</title>
        <authorList>
            <person name="Martin-Rodriguez A.J."/>
        </authorList>
    </citation>
    <scope>NUCLEOTIDE SEQUENCE [LARGE SCALE GENOMIC DNA]</scope>
    <source>
        <strain evidence="1 2">DSM 17177</strain>
    </source>
</reference>
<dbReference type="SUPFAM" id="SSF46785">
    <property type="entry name" value="Winged helix' DNA-binding domain"/>
    <property type="match status" value="1"/>
</dbReference>
<protein>
    <recommendedName>
        <fullName evidence="3">MarR family transcriptional regulator</fullName>
    </recommendedName>
</protein>
<evidence type="ECO:0008006" key="3">
    <source>
        <dbReference type="Google" id="ProtNLM"/>
    </source>
</evidence>
<dbReference type="EMBL" id="JAKIKS010000280">
    <property type="protein sequence ID" value="MCL1127981.1"/>
    <property type="molecule type" value="Genomic_DNA"/>
</dbReference>